<dbReference type="EMBL" id="PDNB01000057">
    <property type="protein sequence ID" value="PGH12506.1"/>
    <property type="molecule type" value="Genomic_DNA"/>
</dbReference>
<comment type="caution">
    <text evidence="7">The sequence shown here is derived from an EMBL/GenBank/DDBJ whole genome shotgun (WGS) entry which is preliminary data.</text>
</comment>
<organism evidence="7 8">
    <name type="scientific">Helicocarpus griseus UAMH5409</name>
    <dbReference type="NCBI Taxonomy" id="1447875"/>
    <lineage>
        <taxon>Eukaryota</taxon>
        <taxon>Fungi</taxon>
        <taxon>Dikarya</taxon>
        <taxon>Ascomycota</taxon>
        <taxon>Pezizomycotina</taxon>
        <taxon>Eurotiomycetes</taxon>
        <taxon>Eurotiomycetidae</taxon>
        <taxon>Onygenales</taxon>
        <taxon>Ajellomycetaceae</taxon>
        <taxon>Helicocarpus</taxon>
    </lineage>
</organism>
<dbReference type="GO" id="GO:0001228">
    <property type="term" value="F:DNA-binding transcription activator activity, RNA polymerase II-specific"/>
    <property type="evidence" value="ECO:0007669"/>
    <property type="project" value="TreeGrafter"/>
</dbReference>
<proteinExistence type="predicted"/>
<evidence type="ECO:0000313" key="8">
    <source>
        <dbReference type="Proteomes" id="UP000223968"/>
    </source>
</evidence>
<feature type="region of interest" description="Disordered" evidence="5">
    <location>
        <begin position="1"/>
        <end position="78"/>
    </location>
</feature>
<evidence type="ECO:0000256" key="1">
    <source>
        <dbReference type="ARBA" id="ARBA00023015"/>
    </source>
</evidence>
<evidence type="ECO:0000313" key="7">
    <source>
        <dbReference type="EMBL" id="PGH12506.1"/>
    </source>
</evidence>
<dbReference type="PANTHER" id="PTHR47784:SF9">
    <property type="entry name" value="ZN(II)2CYS6 TRANSCRIPTION FACTOR (EUROFUNG)"/>
    <property type="match status" value="1"/>
</dbReference>
<evidence type="ECO:0000256" key="4">
    <source>
        <dbReference type="ARBA" id="ARBA00023242"/>
    </source>
</evidence>
<keyword evidence="2" id="KW-0238">DNA-binding</keyword>
<dbReference type="InterPro" id="IPR036864">
    <property type="entry name" value="Zn2-C6_fun-type_DNA-bd_sf"/>
</dbReference>
<protein>
    <recommendedName>
        <fullName evidence="6">Zn(2)-C6 fungal-type domain-containing protein</fullName>
    </recommendedName>
</protein>
<dbReference type="SUPFAM" id="SSF57701">
    <property type="entry name" value="Zn2/Cys6 DNA-binding domain"/>
    <property type="match status" value="1"/>
</dbReference>
<name>A0A2B7XTI2_9EURO</name>
<dbReference type="OrthoDB" id="416217at2759"/>
<dbReference type="PROSITE" id="PS50048">
    <property type="entry name" value="ZN2_CY6_FUNGAL_2"/>
    <property type="match status" value="1"/>
</dbReference>
<dbReference type="GO" id="GO:0008270">
    <property type="term" value="F:zinc ion binding"/>
    <property type="evidence" value="ECO:0007669"/>
    <property type="project" value="InterPro"/>
</dbReference>
<dbReference type="STRING" id="1447875.A0A2B7XTI2"/>
<dbReference type="Gene3D" id="4.10.240.10">
    <property type="entry name" value="Zn(2)-C6 fungal-type DNA-binding domain"/>
    <property type="match status" value="1"/>
</dbReference>
<dbReference type="PANTHER" id="PTHR47784">
    <property type="entry name" value="STEROL UPTAKE CONTROL PROTEIN 2"/>
    <property type="match status" value="1"/>
</dbReference>
<keyword evidence="3" id="KW-0804">Transcription</keyword>
<dbReference type="Proteomes" id="UP000223968">
    <property type="component" value="Unassembled WGS sequence"/>
</dbReference>
<evidence type="ECO:0000256" key="2">
    <source>
        <dbReference type="ARBA" id="ARBA00023125"/>
    </source>
</evidence>
<keyword evidence="1" id="KW-0805">Transcription regulation</keyword>
<gene>
    <name evidence="7" type="ORF">AJ79_04250</name>
</gene>
<dbReference type="GO" id="GO:0003677">
    <property type="term" value="F:DNA binding"/>
    <property type="evidence" value="ECO:0007669"/>
    <property type="project" value="UniProtKB-KW"/>
</dbReference>
<dbReference type="CDD" id="cd00067">
    <property type="entry name" value="GAL4"/>
    <property type="match status" value="1"/>
</dbReference>
<dbReference type="Pfam" id="PF00172">
    <property type="entry name" value="Zn_clus"/>
    <property type="match status" value="1"/>
</dbReference>
<dbReference type="SMART" id="SM00066">
    <property type="entry name" value="GAL4"/>
    <property type="match status" value="1"/>
</dbReference>
<feature type="compositionally biased region" description="Basic residues" evidence="5">
    <location>
        <begin position="65"/>
        <end position="78"/>
    </location>
</feature>
<evidence type="ECO:0000256" key="3">
    <source>
        <dbReference type="ARBA" id="ARBA00023163"/>
    </source>
</evidence>
<keyword evidence="4" id="KW-0539">Nucleus</keyword>
<dbReference type="PROSITE" id="PS00463">
    <property type="entry name" value="ZN2_CY6_FUNGAL_1"/>
    <property type="match status" value="1"/>
</dbReference>
<dbReference type="InterPro" id="IPR001138">
    <property type="entry name" value="Zn2Cys6_DnaBD"/>
</dbReference>
<keyword evidence="8" id="KW-1185">Reference proteome</keyword>
<evidence type="ECO:0000256" key="5">
    <source>
        <dbReference type="SAM" id="MobiDB-lite"/>
    </source>
</evidence>
<dbReference type="AlphaFoldDB" id="A0A2B7XTI2"/>
<feature type="domain" description="Zn(2)-C6 fungal-type" evidence="6">
    <location>
        <begin position="76"/>
        <end position="106"/>
    </location>
</feature>
<dbReference type="InterPro" id="IPR053157">
    <property type="entry name" value="Sterol_Uptake_Regulator"/>
</dbReference>
<accession>A0A2B7XTI2</accession>
<reference evidence="7 8" key="1">
    <citation type="submission" date="2017-10" db="EMBL/GenBank/DDBJ databases">
        <title>Comparative genomics in systemic dimorphic fungi from Ajellomycetaceae.</title>
        <authorList>
            <person name="Munoz J.F."/>
            <person name="Mcewen J.G."/>
            <person name="Clay O.K."/>
            <person name="Cuomo C.A."/>
        </authorList>
    </citation>
    <scope>NUCLEOTIDE SEQUENCE [LARGE SCALE GENOMIC DNA]</scope>
    <source>
        <strain evidence="7 8">UAMH5409</strain>
    </source>
</reference>
<evidence type="ECO:0000259" key="6">
    <source>
        <dbReference type="PROSITE" id="PS50048"/>
    </source>
</evidence>
<sequence length="490" mass="55846">MALMPESSLAQHSLSRRDDEQIKEASTPPNRMVGNQVVFRVKNVRRPPSKPAQRQNPQSAEPAFHPRKPHRKSRNGCSNCKKRRVKCDETKPGCRKCETYGISCDYSSLQLQAKPKSKSAIYFDDRLYPTHKIDSTTHSLAVAELADKINSALNIAPGPEDDIKNIALKPAHRDAVEALYHFINLASENSALTDTGRDVANGDMVRVAFQTPYLMHAILGMATSNLRRLLSWDPSYKVAESYHWQRAITLYQKELATPIGAHNMDGLMSTCMLMSVLSFSAEEYKPENSWLFSSDPKALNWLLLQSGLRYILRFTSPYLPQSIWYRVFTEGDDEKDIFDDHRPGPDGLHPGLAELCEIDETTTEETSPYHWPLRMLSPLLDLAPVKENFARTTSFMGRLLPDYTDLLQKKDPRAVLILGYWLAKKCQENHWWMHPRVHAECVAVCMFLENSSDPRILELLEYPAMHCGYLLKHVREQAVFEANIDLLGLF</sequence>